<protein>
    <recommendedName>
        <fullName evidence="2">HAT C-terminal dimerisation domain-containing protein</fullName>
    </recommendedName>
</protein>
<dbReference type="Pfam" id="PF05699">
    <property type="entry name" value="Dimer_Tnp_hAT"/>
    <property type="match status" value="1"/>
</dbReference>
<dbReference type="Proteomes" id="UP001157418">
    <property type="component" value="Unassembled WGS sequence"/>
</dbReference>
<gene>
    <name evidence="3" type="ORF">LVIROSA_LOCUS5989</name>
</gene>
<dbReference type="InterPro" id="IPR008906">
    <property type="entry name" value="HATC_C_dom"/>
</dbReference>
<feature type="region of interest" description="Disordered" evidence="1">
    <location>
        <begin position="334"/>
        <end position="356"/>
    </location>
</feature>
<feature type="region of interest" description="Disordered" evidence="1">
    <location>
        <begin position="1"/>
        <end position="24"/>
    </location>
</feature>
<proteinExistence type="predicted"/>
<evidence type="ECO:0000256" key="1">
    <source>
        <dbReference type="SAM" id="MobiDB-lite"/>
    </source>
</evidence>
<evidence type="ECO:0000259" key="2">
    <source>
        <dbReference type="Pfam" id="PF05699"/>
    </source>
</evidence>
<dbReference type="SUPFAM" id="SSF53098">
    <property type="entry name" value="Ribonuclease H-like"/>
    <property type="match status" value="1"/>
</dbReference>
<feature type="domain" description="HAT C-terminal dimerisation" evidence="2">
    <location>
        <begin position="392"/>
        <end position="474"/>
    </location>
</feature>
<feature type="compositionally biased region" description="Low complexity" evidence="1">
    <location>
        <begin position="1"/>
        <end position="14"/>
    </location>
</feature>
<name>A0AAU9LXV9_9ASTR</name>
<organism evidence="3 4">
    <name type="scientific">Lactuca virosa</name>
    <dbReference type="NCBI Taxonomy" id="75947"/>
    <lineage>
        <taxon>Eukaryota</taxon>
        <taxon>Viridiplantae</taxon>
        <taxon>Streptophyta</taxon>
        <taxon>Embryophyta</taxon>
        <taxon>Tracheophyta</taxon>
        <taxon>Spermatophyta</taxon>
        <taxon>Magnoliopsida</taxon>
        <taxon>eudicotyledons</taxon>
        <taxon>Gunneridae</taxon>
        <taxon>Pentapetalae</taxon>
        <taxon>asterids</taxon>
        <taxon>campanulids</taxon>
        <taxon>Asterales</taxon>
        <taxon>Asteraceae</taxon>
        <taxon>Cichorioideae</taxon>
        <taxon>Cichorieae</taxon>
        <taxon>Lactucinae</taxon>
        <taxon>Lactuca</taxon>
    </lineage>
</organism>
<accession>A0AAU9LXV9</accession>
<evidence type="ECO:0000313" key="3">
    <source>
        <dbReference type="EMBL" id="CAH1418397.1"/>
    </source>
</evidence>
<comment type="caution">
    <text evidence="3">The sequence shown here is derived from an EMBL/GenBank/DDBJ whole genome shotgun (WGS) entry which is preliminary data.</text>
</comment>
<evidence type="ECO:0000313" key="4">
    <source>
        <dbReference type="Proteomes" id="UP001157418"/>
    </source>
</evidence>
<sequence>MASNTNMMDDNTNNDTKDDSNDDCVEVKKEGEDNQKMKGTHGIKRAKCRWCDEVKKYDSRYGTGNLQRHINKCYRPDKLIVGQMLLGKDKDSLMLKSSKFSKDIFREKLVRAIIMHNLPLSFVDYSGIKELFEYVSEDLNLICRNTVRSDIVNMHKKETNKLKSFLKEAPGRICLTSDLWISITTDGYISLTAHFIYENWILQKRLLNFSDMPPPHNGISLSEKVYSMLADWGIEGKLFSITLDNASVNDTFVNILKLQLNVRKALIKDGQFFHIICCAHILNLIVQDGLKEIDGCVSKVRESVKYVKASQARKRQFVDCVKLVSLDPKRGLRQDVPTSNSAMRNNNGSTLNNVNESNESLDEIGSGINVNEAWKEFDSFDYEYVVSTKKSELDLYLEEPRMPRTTEINILEYWRGHHVRYPDLTAMARNILTIPVSTVASESAFSVGGKVLDQYRSSLKSDVTEAIICTKDWLFGEANYNVGDVVNEVVSLDVNEEPNSVKSSTSYTVDS</sequence>
<dbReference type="GO" id="GO:0046983">
    <property type="term" value="F:protein dimerization activity"/>
    <property type="evidence" value="ECO:0007669"/>
    <property type="project" value="InterPro"/>
</dbReference>
<dbReference type="PANTHER" id="PTHR46481:SF6">
    <property type="entry name" value="ZINC FINGER BED DOMAIN-CONTAINING PROTEIN RICESLEEPER 2-LIKE"/>
    <property type="match status" value="1"/>
</dbReference>
<reference evidence="3 4" key="1">
    <citation type="submission" date="2022-01" db="EMBL/GenBank/DDBJ databases">
        <authorList>
            <person name="Xiong W."/>
            <person name="Schranz E."/>
        </authorList>
    </citation>
    <scope>NUCLEOTIDE SEQUENCE [LARGE SCALE GENOMIC DNA]</scope>
</reference>
<dbReference type="InterPro" id="IPR012337">
    <property type="entry name" value="RNaseH-like_sf"/>
</dbReference>
<feature type="compositionally biased region" description="Polar residues" evidence="1">
    <location>
        <begin position="336"/>
        <end position="356"/>
    </location>
</feature>
<keyword evidence="4" id="KW-1185">Reference proteome</keyword>
<dbReference type="EMBL" id="CAKMRJ010000113">
    <property type="protein sequence ID" value="CAH1418397.1"/>
    <property type="molecule type" value="Genomic_DNA"/>
</dbReference>
<dbReference type="AlphaFoldDB" id="A0AAU9LXV9"/>
<feature type="compositionally biased region" description="Basic and acidic residues" evidence="1">
    <location>
        <begin position="15"/>
        <end position="24"/>
    </location>
</feature>
<dbReference type="PANTHER" id="PTHR46481">
    <property type="entry name" value="ZINC FINGER BED DOMAIN-CONTAINING PROTEIN 4"/>
    <property type="match status" value="1"/>
</dbReference>
<dbReference type="InterPro" id="IPR052035">
    <property type="entry name" value="ZnF_BED_domain_contain"/>
</dbReference>